<dbReference type="AlphaFoldDB" id="A0A162KUY1"/>
<dbReference type="InterPro" id="IPR036890">
    <property type="entry name" value="HATPase_C_sf"/>
</dbReference>
<dbReference type="RefSeq" id="WP_192845015.1">
    <property type="nucleotide sequence ID" value="NZ_LITT01000021.1"/>
</dbReference>
<feature type="domain" description="Histidine kinase" evidence="7">
    <location>
        <begin position="232"/>
        <end position="383"/>
    </location>
</feature>
<evidence type="ECO:0000256" key="2">
    <source>
        <dbReference type="ARBA" id="ARBA00012438"/>
    </source>
</evidence>
<dbReference type="Gene3D" id="1.20.5.1930">
    <property type="match status" value="1"/>
</dbReference>
<gene>
    <name evidence="8" type="primary">degS</name>
    <name evidence="8" type="ORF">WY13_01994</name>
</gene>
<dbReference type="GO" id="GO:0016020">
    <property type="term" value="C:membrane"/>
    <property type="evidence" value="ECO:0007669"/>
    <property type="project" value="InterPro"/>
</dbReference>
<dbReference type="EC" id="2.7.13.3" evidence="2"/>
<dbReference type="EMBL" id="LITT01000021">
    <property type="protein sequence ID" value="OAA87312.1"/>
    <property type="molecule type" value="Genomic_DNA"/>
</dbReference>
<evidence type="ECO:0000256" key="5">
    <source>
        <dbReference type="ARBA" id="ARBA00023012"/>
    </source>
</evidence>
<protein>
    <recommendedName>
        <fullName evidence="2">histidine kinase</fullName>
        <ecNumber evidence="2">2.7.13.3</ecNumber>
    </recommendedName>
</protein>
<evidence type="ECO:0000313" key="8">
    <source>
        <dbReference type="EMBL" id="OAA87312.1"/>
    </source>
</evidence>
<comment type="caution">
    <text evidence="8">The sequence shown here is derived from an EMBL/GenBank/DDBJ whole genome shotgun (WGS) entry which is preliminary data.</text>
</comment>
<evidence type="ECO:0000259" key="7">
    <source>
        <dbReference type="PROSITE" id="PS50109"/>
    </source>
</evidence>
<evidence type="ECO:0000256" key="1">
    <source>
        <dbReference type="ARBA" id="ARBA00000085"/>
    </source>
</evidence>
<accession>A0A162KUY1</accession>
<feature type="coiled-coil region" evidence="6">
    <location>
        <begin position="47"/>
        <end position="81"/>
    </location>
</feature>
<dbReference type="InterPro" id="IPR008595">
    <property type="entry name" value="DegS"/>
</dbReference>
<reference evidence="8 9" key="1">
    <citation type="journal article" date="2015" name="Biotechnol. Bioeng.">
        <title>Genome sequence and phenotypic characterization of Caulobacter segnis.</title>
        <authorList>
            <person name="Patel S."/>
            <person name="Fletcher B."/>
            <person name="Scott D.C."/>
            <person name="Ely B."/>
        </authorList>
    </citation>
    <scope>NUCLEOTIDE SEQUENCE [LARGE SCALE GENOMIC DNA]</scope>
    <source>
        <strain evidence="8 9">ERI-2</strain>
    </source>
</reference>
<keyword evidence="3 8" id="KW-0808">Transferase</keyword>
<evidence type="ECO:0000256" key="4">
    <source>
        <dbReference type="ARBA" id="ARBA00022777"/>
    </source>
</evidence>
<dbReference type="PANTHER" id="PTHR24421">
    <property type="entry name" value="NITRATE/NITRITE SENSOR PROTEIN NARX-RELATED"/>
    <property type="match status" value="1"/>
</dbReference>
<dbReference type="CDD" id="cd16917">
    <property type="entry name" value="HATPase_UhpB-NarQ-NarX-like"/>
    <property type="match status" value="1"/>
</dbReference>
<feature type="coiled-coil region" evidence="6">
    <location>
        <begin position="206"/>
        <end position="237"/>
    </location>
</feature>
<dbReference type="InterPro" id="IPR005467">
    <property type="entry name" value="His_kinase_dom"/>
</dbReference>
<dbReference type="Pfam" id="PF05384">
    <property type="entry name" value="DegS"/>
    <property type="match status" value="1"/>
</dbReference>
<dbReference type="GO" id="GO:0000155">
    <property type="term" value="F:phosphorelay sensor kinase activity"/>
    <property type="evidence" value="ECO:0007669"/>
    <property type="project" value="InterPro"/>
</dbReference>
<dbReference type="GO" id="GO:0046983">
    <property type="term" value="F:protein dimerization activity"/>
    <property type="evidence" value="ECO:0007669"/>
    <property type="project" value="InterPro"/>
</dbReference>
<dbReference type="SMART" id="SM00387">
    <property type="entry name" value="HATPase_c"/>
    <property type="match status" value="1"/>
</dbReference>
<keyword evidence="4 8" id="KW-0418">Kinase</keyword>
<dbReference type="PATRIC" id="fig|1538.10.peg.2442"/>
<dbReference type="InterPro" id="IPR003594">
    <property type="entry name" value="HATPase_dom"/>
</dbReference>
<keyword evidence="6" id="KW-0175">Coiled coil</keyword>
<sequence length="393" mass="44899">MNNINLDINAINKIIKNVIDEISSSRGQVLSIVDYIRKDHEDLKFKLDKIKKDIASVIDEVDELEEQDKVARRRLAHVSANFNKYTEDDIKEAYEAASDMRIKFYTKINEEKSLRKERDSLEITIKKMMDNIENGERIINQISIAMGYLEGDVLSALEGSDKNSEMFIGIKILEAQESERKRIARDIHDGPAQHMANAVMKVDICKMVIEKDLEEGLKELEDLKESVKVALKEVRSIIFDLKPMSLDDLGLSQTIDQTANAIFKESDIDIKIKMKPIKMEIEPIIQVAVYRIVQEIFNNIRKHSKAKHANVRMDFGTKYLMLIINDDGVGFNVEETLKRVKTKGASYGLIGILDRVKQLQGKIGIKSSEKVGTTYTVKLPINREVIKVEEQDD</sequence>
<evidence type="ECO:0000256" key="6">
    <source>
        <dbReference type="SAM" id="Coils"/>
    </source>
</evidence>
<dbReference type="InterPro" id="IPR011712">
    <property type="entry name" value="Sig_transdc_His_kin_sub3_dim/P"/>
</dbReference>
<dbReference type="Gene3D" id="3.30.565.10">
    <property type="entry name" value="Histidine kinase-like ATPase, C-terminal domain"/>
    <property type="match status" value="1"/>
</dbReference>
<proteinExistence type="predicted"/>
<evidence type="ECO:0000313" key="9">
    <source>
        <dbReference type="Proteomes" id="UP000077407"/>
    </source>
</evidence>
<evidence type="ECO:0000256" key="3">
    <source>
        <dbReference type="ARBA" id="ARBA00022679"/>
    </source>
</evidence>
<comment type="catalytic activity">
    <reaction evidence="1">
        <text>ATP + protein L-histidine = ADP + protein N-phospho-L-histidine.</text>
        <dbReference type="EC" id="2.7.13.3"/>
    </reaction>
</comment>
<name>A0A162KUY1_9CLOT</name>
<dbReference type="SUPFAM" id="SSF55874">
    <property type="entry name" value="ATPase domain of HSP90 chaperone/DNA topoisomerase II/histidine kinase"/>
    <property type="match status" value="1"/>
</dbReference>
<dbReference type="PANTHER" id="PTHR24421:SF55">
    <property type="entry name" value="SENSOR HISTIDINE KINASE YDFH"/>
    <property type="match status" value="1"/>
</dbReference>
<dbReference type="Pfam" id="PF07730">
    <property type="entry name" value="HisKA_3"/>
    <property type="match status" value="1"/>
</dbReference>
<organism evidence="8 9">
    <name type="scientific">Clostridium ljungdahlii</name>
    <dbReference type="NCBI Taxonomy" id="1538"/>
    <lineage>
        <taxon>Bacteria</taxon>
        <taxon>Bacillati</taxon>
        <taxon>Bacillota</taxon>
        <taxon>Clostridia</taxon>
        <taxon>Eubacteriales</taxon>
        <taxon>Clostridiaceae</taxon>
        <taxon>Clostridium</taxon>
    </lineage>
</organism>
<dbReference type="Pfam" id="PF02518">
    <property type="entry name" value="HATPase_c"/>
    <property type="match status" value="1"/>
</dbReference>
<dbReference type="PROSITE" id="PS50109">
    <property type="entry name" value="HIS_KIN"/>
    <property type="match status" value="1"/>
</dbReference>
<keyword evidence="5" id="KW-0902">Two-component regulatory system</keyword>
<dbReference type="Proteomes" id="UP000077407">
    <property type="component" value="Unassembled WGS sequence"/>
</dbReference>
<dbReference type="InterPro" id="IPR050482">
    <property type="entry name" value="Sensor_HK_TwoCompSys"/>
</dbReference>